<comment type="subcellular location">
    <subcellularLocation>
        <location evidence="1">Plastid</location>
        <location evidence="1">Chloroplast</location>
    </subcellularLocation>
</comment>
<evidence type="ECO:0000256" key="3">
    <source>
        <dbReference type="ARBA" id="ARBA00021392"/>
    </source>
</evidence>
<evidence type="ECO:0000256" key="4">
    <source>
        <dbReference type="ARBA" id="ARBA00022741"/>
    </source>
</evidence>
<dbReference type="GO" id="GO:0003924">
    <property type="term" value="F:GTPase activity"/>
    <property type="evidence" value="ECO:0007669"/>
    <property type="project" value="InterPro"/>
</dbReference>
<dbReference type="GO" id="GO:0003746">
    <property type="term" value="F:translation elongation factor activity"/>
    <property type="evidence" value="ECO:0007669"/>
    <property type="project" value="TreeGrafter"/>
</dbReference>
<dbReference type="PROSITE" id="PS51722">
    <property type="entry name" value="G_TR_2"/>
    <property type="match status" value="1"/>
</dbReference>
<dbReference type="EMBL" id="HBKQ01000566">
    <property type="protein sequence ID" value="CAE2200201.1"/>
    <property type="molecule type" value="Transcribed_RNA"/>
</dbReference>
<accession>A0A7S4HIF4</accession>
<gene>
    <name evidence="7" type="ORF">OAUR00152_LOCUS377</name>
</gene>
<dbReference type="PANTHER" id="PTHR43721:SF9">
    <property type="entry name" value="GTP-BINDING PROTEIN 1"/>
    <property type="match status" value="1"/>
</dbReference>
<dbReference type="SUPFAM" id="SSF52540">
    <property type="entry name" value="P-loop containing nucleoside triphosphate hydrolases"/>
    <property type="match status" value="1"/>
</dbReference>
<dbReference type="PANTHER" id="PTHR43721">
    <property type="entry name" value="ELONGATION FACTOR TU-RELATED"/>
    <property type="match status" value="1"/>
</dbReference>
<reference evidence="7" key="1">
    <citation type="submission" date="2021-01" db="EMBL/GenBank/DDBJ databases">
        <authorList>
            <person name="Corre E."/>
            <person name="Pelletier E."/>
            <person name="Niang G."/>
            <person name="Scheremetjew M."/>
            <person name="Finn R."/>
            <person name="Kale V."/>
            <person name="Holt S."/>
            <person name="Cochrane G."/>
            <person name="Meng A."/>
            <person name="Brown T."/>
            <person name="Cohen L."/>
        </authorList>
    </citation>
    <scope>NUCLEOTIDE SEQUENCE</scope>
    <source>
        <strain evidence="7">Isolate 1302-5</strain>
    </source>
</reference>
<evidence type="ECO:0000256" key="2">
    <source>
        <dbReference type="ARBA" id="ARBA00007249"/>
    </source>
</evidence>
<comment type="similarity">
    <text evidence="2">Belongs to the TRAFAC class translation factor GTPase superfamily. Classic translation factor GTPase family. EF-Tu/EF-1A subfamily.</text>
</comment>
<evidence type="ECO:0000313" key="7">
    <source>
        <dbReference type="EMBL" id="CAE2200201.1"/>
    </source>
</evidence>
<name>A0A7S4HIF4_9STRA</name>
<dbReference type="InterPro" id="IPR009000">
    <property type="entry name" value="Transl_B-barrel_sf"/>
</dbReference>
<dbReference type="InterPro" id="IPR009001">
    <property type="entry name" value="Transl_elong_EF1A/Init_IF2_C"/>
</dbReference>
<keyword evidence="4" id="KW-0547">Nucleotide-binding</keyword>
<dbReference type="Gene3D" id="2.40.30.10">
    <property type="entry name" value="Translation factors"/>
    <property type="match status" value="2"/>
</dbReference>
<organism evidence="7">
    <name type="scientific">Odontella aurita</name>
    <dbReference type="NCBI Taxonomy" id="265563"/>
    <lineage>
        <taxon>Eukaryota</taxon>
        <taxon>Sar</taxon>
        <taxon>Stramenopiles</taxon>
        <taxon>Ochrophyta</taxon>
        <taxon>Bacillariophyta</taxon>
        <taxon>Mediophyceae</taxon>
        <taxon>Biddulphiophycidae</taxon>
        <taxon>Eupodiscales</taxon>
        <taxon>Odontellaceae</taxon>
        <taxon>Odontella</taxon>
    </lineage>
</organism>
<dbReference type="InterPro" id="IPR050055">
    <property type="entry name" value="EF-Tu_GTPase"/>
</dbReference>
<feature type="domain" description="Tr-type G" evidence="6">
    <location>
        <begin position="27"/>
        <end position="259"/>
    </location>
</feature>
<dbReference type="SUPFAM" id="SSF50465">
    <property type="entry name" value="EF-Tu/eEF-1alpha/eIF2-gamma C-terminal domain"/>
    <property type="match status" value="1"/>
</dbReference>
<evidence type="ECO:0000256" key="1">
    <source>
        <dbReference type="ARBA" id="ARBA00004229"/>
    </source>
</evidence>
<dbReference type="GO" id="GO:0009507">
    <property type="term" value="C:chloroplast"/>
    <property type="evidence" value="ECO:0007669"/>
    <property type="project" value="UniProtKB-SubCell"/>
</dbReference>
<protein>
    <recommendedName>
        <fullName evidence="3">Elongation factor Tu, chloroplastic</fullName>
    </recommendedName>
</protein>
<dbReference type="InterPro" id="IPR000795">
    <property type="entry name" value="T_Tr_GTP-bd_dom"/>
</dbReference>
<dbReference type="AlphaFoldDB" id="A0A7S4HIF4"/>
<dbReference type="Pfam" id="PF00009">
    <property type="entry name" value="GTP_EFTU"/>
    <property type="match status" value="1"/>
</dbReference>
<dbReference type="InterPro" id="IPR027417">
    <property type="entry name" value="P-loop_NTPase"/>
</dbReference>
<evidence type="ECO:0000259" key="6">
    <source>
        <dbReference type="PROSITE" id="PS51722"/>
    </source>
</evidence>
<sequence>MTTAGAKSKDRAIRTETGRSIADNLSARNIRVAVVGNVDAGKSTLIGTLTTQIRDDGRGKARSLIMRHAHELETGRTSTVSSNLLGFKENGDTIVCPGTAGTKKHRVKLEELIGREADRVVTLTDLAGHEKYLKTTIYGVSKGFADYALVLVNSRQPPTHMTLHHLNLCSAFGIPVIVVLTKIDGCPKHVLKSTKEEVAAMLRSPDVSKRPYTIRSEHDIETVTDKMGAVAPVVGVSCVTGDGMDLLRRVLFSVPKRRRHHEKKISKPLEYLVEDIFNVPGTGLVVSGFVNAGRLALGEAVFAGPLDDGSFLKTTVKSAHLARTLVGEVVAGDDACLALSLGKEQRKKLRPGMVVLRDVVEPVRKFEAEIYVVKGEGTTIRENYTTLVHVLHVRQAARVTDIVEVVDYRHFPVSRFGGNLGDGKDVVRPGCKARVTFEFLHRPEHIREGMRVIFRDSHVRGIGVITEVHNGKKAPPVQN</sequence>
<dbReference type="Gene3D" id="3.40.50.300">
    <property type="entry name" value="P-loop containing nucleotide triphosphate hydrolases"/>
    <property type="match status" value="1"/>
</dbReference>
<proteinExistence type="inferred from homology"/>
<evidence type="ECO:0000256" key="5">
    <source>
        <dbReference type="ARBA" id="ARBA00023134"/>
    </source>
</evidence>
<dbReference type="GO" id="GO:0005525">
    <property type="term" value="F:GTP binding"/>
    <property type="evidence" value="ECO:0007669"/>
    <property type="project" value="UniProtKB-KW"/>
</dbReference>
<dbReference type="SUPFAM" id="SSF50447">
    <property type="entry name" value="Translation proteins"/>
    <property type="match status" value="1"/>
</dbReference>
<keyword evidence="5" id="KW-0342">GTP-binding</keyword>